<dbReference type="CDD" id="cd05466">
    <property type="entry name" value="PBP2_LTTR_substrate"/>
    <property type="match status" value="1"/>
</dbReference>
<dbReference type="InterPro" id="IPR000847">
    <property type="entry name" value="LysR_HTH_N"/>
</dbReference>
<gene>
    <name evidence="6" type="ORF">ACFO0C_35770</name>
</gene>
<evidence type="ECO:0000259" key="5">
    <source>
        <dbReference type="PROSITE" id="PS50931"/>
    </source>
</evidence>
<dbReference type="Pfam" id="PF00126">
    <property type="entry name" value="HTH_1"/>
    <property type="match status" value="1"/>
</dbReference>
<comment type="similarity">
    <text evidence="1">Belongs to the LysR transcriptional regulatory family.</text>
</comment>
<keyword evidence="3" id="KW-0238">DNA-binding</keyword>
<dbReference type="SUPFAM" id="SSF46785">
    <property type="entry name" value="Winged helix' DNA-binding domain"/>
    <property type="match status" value="1"/>
</dbReference>
<dbReference type="Gene3D" id="1.10.10.10">
    <property type="entry name" value="Winged helix-like DNA-binding domain superfamily/Winged helix DNA-binding domain"/>
    <property type="match status" value="1"/>
</dbReference>
<dbReference type="InterPro" id="IPR005119">
    <property type="entry name" value="LysR_subst-bd"/>
</dbReference>
<evidence type="ECO:0000313" key="7">
    <source>
        <dbReference type="Proteomes" id="UP001595867"/>
    </source>
</evidence>
<feature type="domain" description="HTH lysR-type" evidence="5">
    <location>
        <begin position="1"/>
        <end position="58"/>
    </location>
</feature>
<dbReference type="RefSeq" id="WP_378071201.1">
    <property type="nucleotide sequence ID" value="NZ_JBHSBL010000024.1"/>
</dbReference>
<protein>
    <submittedName>
        <fullName evidence="6">LysR family transcriptional regulator</fullName>
    </submittedName>
</protein>
<dbReference type="Proteomes" id="UP001595867">
    <property type="component" value="Unassembled WGS sequence"/>
</dbReference>
<name>A0ABV8J5L7_9ACTN</name>
<keyword evidence="7" id="KW-1185">Reference proteome</keyword>
<evidence type="ECO:0000256" key="3">
    <source>
        <dbReference type="ARBA" id="ARBA00023125"/>
    </source>
</evidence>
<evidence type="ECO:0000256" key="4">
    <source>
        <dbReference type="ARBA" id="ARBA00023163"/>
    </source>
</evidence>
<dbReference type="PROSITE" id="PS50931">
    <property type="entry name" value="HTH_LYSR"/>
    <property type="match status" value="1"/>
</dbReference>
<evidence type="ECO:0000313" key="6">
    <source>
        <dbReference type="EMBL" id="MFC4070317.1"/>
    </source>
</evidence>
<dbReference type="Gene3D" id="3.40.190.290">
    <property type="match status" value="1"/>
</dbReference>
<evidence type="ECO:0000256" key="1">
    <source>
        <dbReference type="ARBA" id="ARBA00009437"/>
    </source>
</evidence>
<dbReference type="PANTHER" id="PTHR30346:SF28">
    <property type="entry name" value="HTH-TYPE TRANSCRIPTIONAL REGULATOR CYNR"/>
    <property type="match status" value="1"/>
</dbReference>
<reference evidence="7" key="1">
    <citation type="journal article" date="2019" name="Int. J. Syst. Evol. Microbiol.">
        <title>The Global Catalogue of Microorganisms (GCM) 10K type strain sequencing project: providing services to taxonomists for standard genome sequencing and annotation.</title>
        <authorList>
            <consortium name="The Broad Institute Genomics Platform"/>
            <consortium name="The Broad Institute Genome Sequencing Center for Infectious Disease"/>
            <person name="Wu L."/>
            <person name="Ma J."/>
        </authorList>
    </citation>
    <scope>NUCLEOTIDE SEQUENCE [LARGE SCALE GENOMIC DNA]</scope>
    <source>
        <strain evidence="7">TBRC 5832</strain>
    </source>
</reference>
<dbReference type="PANTHER" id="PTHR30346">
    <property type="entry name" value="TRANSCRIPTIONAL DUAL REGULATOR HCAR-RELATED"/>
    <property type="match status" value="1"/>
</dbReference>
<evidence type="ECO:0000256" key="2">
    <source>
        <dbReference type="ARBA" id="ARBA00023015"/>
    </source>
</evidence>
<proteinExistence type="inferred from homology"/>
<keyword evidence="2" id="KW-0805">Transcription regulation</keyword>
<keyword evidence="4" id="KW-0804">Transcription</keyword>
<dbReference type="EMBL" id="JBHSBL010000024">
    <property type="protein sequence ID" value="MFC4070317.1"/>
    <property type="molecule type" value="Genomic_DNA"/>
</dbReference>
<dbReference type="PRINTS" id="PR00039">
    <property type="entry name" value="HTHLYSR"/>
</dbReference>
<dbReference type="InterPro" id="IPR036390">
    <property type="entry name" value="WH_DNA-bd_sf"/>
</dbReference>
<dbReference type="Pfam" id="PF03466">
    <property type="entry name" value="LysR_substrate"/>
    <property type="match status" value="1"/>
</dbReference>
<organism evidence="6 7">
    <name type="scientific">Actinoplanes subglobosus</name>
    <dbReference type="NCBI Taxonomy" id="1547892"/>
    <lineage>
        <taxon>Bacteria</taxon>
        <taxon>Bacillati</taxon>
        <taxon>Actinomycetota</taxon>
        <taxon>Actinomycetes</taxon>
        <taxon>Micromonosporales</taxon>
        <taxon>Micromonosporaceae</taxon>
        <taxon>Actinoplanes</taxon>
    </lineage>
</organism>
<comment type="caution">
    <text evidence="6">The sequence shown here is derived from an EMBL/GenBank/DDBJ whole genome shotgun (WGS) entry which is preliminary data.</text>
</comment>
<sequence>MRFEQLEYLTAVIRYGSLRRAGEHLHVSQSTLSEAISTLERELGVPLLERHRSGARVSREGRDLLPLMTEILAGVAQLKAAARDHARTIRVGTVNAGTSSLLVPAVREFGAGRPGTTVDVATLLQAEIQERLIEGRLDVGLINSFPDDELPASLESRVLLHGVPKVCCRTDDPLAAQPAVSVADLRGRPFVAMRPGYLMYRLARRLFGDAPPAETFATDGAEMGKTLVAAGTGPTILPDYSIVGDPLETAGVITARPLAEEVPPVMMLLVRRRFDRVPPAIAEFEGTIVRLARSV</sequence>
<dbReference type="InterPro" id="IPR036388">
    <property type="entry name" value="WH-like_DNA-bd_sf"/>
</dbReference>
<dbReference type="SUPFAM" id="SSF53850">
    <property type="entry name" value="Periplasmic binding protein-like II"/>
    <property type="match status" value="1"/>
</dbReference>
<accession>A0ABV8J5L7</accession>